<dbReference type="InterPro" id="IPR011990">
    <property type="entry name" value="TPR-like_helical_dom_sf"/>
</dbReference>
<dbReference type="RefSeq" id="XP_018295351.1">
    <property type="nucleotide sequence ID" value="XM_018430547.1"/>
</dbReference>
<feature type="compositionally biased region" description="Polar residues" evidence="1">
    <location>
        <begin position="121"/>
        <end position="132"/>
    </location>
</feature>
<dbReference type="EMBL" id="KV440974">
    <property type="protein sequence ID" value="OAD77311.1"/>
    <property type="molecule type" value="Genomic_DNA"/>
</dbReference>
<dbReference type="Proteomes" id="UP000077315">
    <property type="component" value="Unassembled WGS sequence"/>
</dbReference>
<dbReference type="PANTHER" id="PTHR43628">
    <property type="entry name" value="ACTIVATOR OF C KINASE PROTEIN 1-RELATED"/>
    <property type="match status" value="1"/>
</dbReference>
<reference evidence="3" key="1">
    <citation type="submission" date="2015-06" db="EMBL/GenBank/DDBJ databases">
        <title>Expansion of signal transduction pathways in fungi by whole-genome duplication.</title>
        <authorList>
            <consortium name="DOE Joint Genome Institute"/>
            <person name="Corrochano L.M."/>
            <person name="Kuo A."/>
            <person name="Marcet-Houben M."/>
            <person name="Polaino S."/>
            <person name="Salamov A."/>
            <person name="Villalobos J.M."/>
            <person name="Alvarez M.I."/>
            <person name="Avalos J."/>
            <person name="Benito E.P."/>
            <person name="Benoit I."/>
            <person name="Burger G."/>
            <person name="Camino L.P."/>
            <person name="Canovas D."/>
            <person name="Cerda-Olmedo E."/>
            <person name="Cheng J.-F."/>
            <person name="Dominguez A."/>
            <person name="Elias M."/>
            <person name="Eslava A.P."/>
            <person name="Glaser F."/>
            <person name="Grimwood J."/>
            <person name="Gutierrez G."/>
            <person name="Heitman J."/>
            <person name="Henrissat B."/>
            <person name="Iturriaga E.A."/>
            <person name="Lang B.F."/>
            <person name="Lavin J.L."/>
            <person name="Lee S."/>
            <person name="Li W."/>
            <person name="Lindquist E."/>
            <person name="Lopez-Garcia S."/>
            <person name="Luque E.M."/>
            <person name="Marcos A.T."/>
            <person name="Martin J."/>
            <person name="McCluskey K."/>
            <person name="Medina H.R."/>
            <person name="Miralles-Duran A."/>
            <person name="Miyazaki A."/>
            <person name="Munoz-Torres E."/>
            <person name="Oguiza J.A."/>
            <person name="Ohm R."/>
            <person name="Olmedo M."/>
            <person name="Orejas M."/>
            <person name="Ortiz-Castellanos L."/>
            <person name="Pisabarro A.G."/>
            <person name="Rodriguez-Romero J."/>
            <person name="Ruiz-Herrera J."/>
            <person name="Ruiz-Vazquez R."/>
            <person name="Sanz C."/>
            <person name="Schackwitz W."/>
            <person name="Schmutz J."/>
            <person name="Shahriari M."/>
            <person name="Shelest E."/>
            <person name="Silva-Franco F."/>
            <person name="Soanes D."/>
            <person name="Syed K."/>
            <person name="Tagua V.G."/>
            <person name="Talbot N.J."/>
            <person name="Thon M."/>
            <person name="De vries R.P."/>
            <person name="Wiebenga A."/>
            <person name="Yadav J.S."/>
            <person name="Braun E.L."/>
            <person name="Baker S."/>
            <person name="Garre V."/>
            <person name="Horwitz B."/>
            <person name="Torres-Martinez S."/>
            <person name="Idnurm A."/>
            <person name="Herrera-Estrella A."/>
            <person name="Gabaldon T."/>
            <person name="Grigoriev I.V."/>
        </authorList>
    </citation>
    <scope>NUCLEOTIDE SEQUENCE [LARGE SCALE GENOMIC DNA]</scope>
    <source>
        <strain evidence="3">NRRL 1555(-)</strain>
    </source>
</reference>
<dbReference type="InterPro" id="IPR006597">
    <property type="entry name" value="Sel1-like"/>
</dbReference>
<evidence type="ECO:0008006" key="4">
    <source>
        <dbReference type="Google" id="ProtNLM"/>
    </source>
</evidence>
<dbReference type="STRING" id="763407.A0A167P5Z6"/>
<dbReference type="PANTHER" id="PTHR43628:SF1">
    <property type="entry name" value="CHITIN SYNTHASE REGULATORY FACTOR 2-RELATED"/>
    <property type="match status" value="1"/>
</dbReference>
<dbReference type="GO" id="GO:0010972">
    <property type="term" value="P:negative regulation of G2/M transition of mitotic cell cycle"/>
    <property type="evidence" value="ECO:0007669"/>
    <property type="project" value="TreeGrafter"/>
</dbReference>
<feature type="region of interest" description="Disordered" evidence="1">
    <location>
        <begin position="60"/>
        <end position="152"/>
    </location>
</feature>
<feature type="region of interest" description="Disordered" evidence="1">
    <location>
        <begin position="1"/>
        <end position="24"/>
    </location>
</feature>
<dbReference type="AlphaFoldDB" id="A0A167P5Z6"/>
<proteinExistence type="predicted"/>
<dbReference type="Pfam" id="PF08238">
    <property type="entry name" value="Sel1"/>
    <property type="match status" value="3"/>
</dbReference>
<dbReference type="GO" id="GO:0032153">
    <property type="term" value="C:cell division site"/>
    <property type="evidence" value="ECO:0007669"/>
    <property type="project" value="TreeGrafter"/>
</dbReference>
<name>A0A167P5Z6_PHYB8</name>
<keyword evidence="3" id="KW-1185">Reference proteome</keyword>
<protein>
    <recommendedName>
        <fullName evidence="4">HCP-like protein</fullName>
    </recommendedName>
</protein>
<dbReference type="GeneID" id="28991453"/>
<dbReference type="SMART" id="SM00671">
    <property type="entry name" value="SEL1"/>
    <property type="match status" value="3"/>
</dbReference>
<dbReference type="Gene3D" id="1.25.40.10">
    <property type="entry name" value="Tetratricopeptide repeat domain"/>
    <property type="match status" value="1"/>
</dbReference>
<dbReference type="InParanoid" id="A0A167P5Z6"/>
<evidence type="ECO:0000313" key="3">
    <source>
        <dbReference type="Proteomes" id="UP000077315"/>
    </source>
</evidence>
<accession>A0A167P5Z6</accession>
<dbReference type="InterPro" id="IPR052945">
    <property type="entry name" value="Mitotic_Regulator"/>
</dbReference>
<organism evidence="2 3">
    <name type="scientific">Phycomyces blakesleeanus (strain ATCC 8743b / DSM 1359 / FGSC 10004 / NBRC 33097 / NRRL 1555)</name>
    <dbReference type="NCBI Taxonomy" id="763407"/>
    <lineage>
        <taxon>Eukaryota</taxon>
        <taxon>Fungi</taxon>
        <taxon>Fungi incertae sedis</taxon>
        <taxon>Mucoromycota</taxon>
        <taxon>Mucoromycotina</taxon>
        <taxon>Mucoromycetes</taxon>
        <taxon>Mucorales</taxon>
        <taxon>Phycomycetaceae</taxon>
        <taxon>Phycomyces</taxon>
    </lineage>
</organism>
<dbReference type="SUPFAM" id="SSF81901">
    <property type="entry name" value="HCP-like"/>
    <property type="match status" value="1"/>
</dbReference>
<gene>
    <name evidence="2" type="ORF">PHYBLDRAFT_141198</name>
</gene>
<evidence type="ECO:0000256" key="1">
    <source>
        <dbReference type="SAM" id="MobiDB-lite"/>
    </source>
</evidence>
<sequence>MFKRMNFGSKNHQPVPDPSSLSIQQCHDPRRISQASINSNISFNESKSQDERAYSHYNGHESLVDPTTIGLSPSKSHPSLEPAFYDSHRPKSSSATLPPLMIPETPVPTRREGQPLLTPGLSDTTSPSLKNRSSYSSASSFQEQKHVPTISEDESWVQQGIQFHETGQLEKATNLFRQAAQKENPIGMFLYAVSLRHGWGAQRDEFLAFTYLQKAAEIAIQDLATLSDAASKSASKNELVMAIYELGVSFRHGWGCKKNKERAVQFFTIAADLGDADAQNDLAHCYYHGHGLKKDHYKAAYYYRKAEKQGQGIMGNSWIHKSKYDKPKPKH</sequence>
<dbReference type="VEuPathDB" id="FungiDB:PHYBLDRAFT_141198"/>
<dbReference type="OrthoDB" id="2148946at2759"/>
<evidence type="ECO:0000313" key="2">
    <source>
        <dbReference type="EMBL" id="OAD77311.1"/>
    </source>
</evidence>